<reference evidence="2" key="1">
    <citation type="journal article" date="2018" name="DNA Res.">
        <title>Multiple hybrid de novo genome assembly of finger millet, an orphan allotetraploid crop.</title>
        <authorList>
            <person name="Hatakeyama M."/>
            <person name="Aluri S."/>
            <person name="Balachadran M.T."/>
            <person name="Sivarajan S.R."/>
            <person name="Patrignani A."/>
            <person name="Gruter S."/>
            <person name="Poveda L."/>
            <person name="Shimizu-Inatsugi R."/>
            <person name="Baeten J."/>
            <person name="Francoijs K.J."/>
            <person name="Nataraja K.N."/>
            <person name="Reddy Y.A.N."/>
            <person name="Phadnis S."/>
            <person name="Ravikumar R.L."/>
            <person name="Schlapbach R."/>
            <person name="Sreeman S.M."/>
            <person name="Shimizu K.K."/>
        </authorList>
    </citation>
    <scope>NUCLEOTIDE SEQUENCE</scope>
</reference>
<proteinExistence type="predicted"/>
<dbReference type="Proteomes" id="UP001054889">
    <property type="component" value="Unassembled WGS sequence"/>
</dbReference>
<dbReference type="AlphaFoldDB" id="A0AAV5C3N9"/>
<feature type="compositionally biased region" description="Polar residues" evidence="1">
    <location>
        <begin position="1"/>
        <end position="14"/>
    </location>
</feature>
<evidence type="ECO:0000313" key="3">
    <source>
        <dbReference type="Proteomes" id="UP001054889"/>
    </source>
</evidence>
<accession>A0AAV5C3N9</accession>
<feature type="region of interest" description="Disordered" evidence="1">
    <location>
        <begin position="48"/>
        <end position="86"/>
    </location>
</feature>
<reference evidence="2" key="2">
    <citation type="submission" date="2021-12" db="EMBL/GenBank/DDBJ databases">
        <title>Resequencing data analysis of finger millet.</title>
        <authorList>
            <person name="Hatakeyama M."/>
            <person name="Aluri S."/>
            <person name="Balachadran M.T."/>
            <person name="Sivarajan S.R."/>
            <person name="Poveda L."/>
            <person name="Shimizu-Inatsugi R."/>
            <person name="Schlapbach R."/>
            <person name="Sreeman S.M."/>
            <person name="Shimizu K.K."/>
        </authorList>
    </citation>
    <scope>NUCLEOTIDE SEQUENCE</scope>
</reference>
<evidence type="ECO:0000256" key="1">
    <source>
        <dbReference type="SAM" id="MobiDB-lite"/>
    </source>
</evidence>
<keyword evidence="3" id="KW-1185">Reference proteome</keyword>
<comment type="caution">
    <text evidence="2">The sequence shown here is derived from an EMBL/GenBank/DDBJ whole genome shotgun (WGS) entry which is preliminary data.</text>
</comment>
<feature type="compositionally biased region" description="Acidic residues" evidence="1">
    <location>
        <begin position="63"/>
        <end position="73"/>
    </location>
</feature>
<gene>
    <name evidence="2" type="primary">ga09860</name>
    <name evidence="2" type="ORF">PR202_ga09860</name>
</gene>
<sequence length="122" mass="12478">MSLTDGSTPANFHRSSGAGVHQSRESSTGRLLFSNLLRSSAVTEAAWRRLDGGHGGSGAGNVEDSEDDEEGESPEASRGGRTGGASKRRVAACSAGAWPCLGVRVVACSAGAWPYLCVRVAA</sequence>
<name>A0AAV5C3N9_ELECO</name>
<protein>
    <submittedName>
        <fullName evidence="2">Uncharacterized protein</fullName>
    </submittedName>
</protein>
<organism evidence="2 3">
    <name type="scientific">Eleusine coracana subsp. coracana</name>
    <dbReference type="NCBI Taxonomy" id="191504"/>
    <lineage>
        <taxon>Eukaryota</taxon>
        <taxon>Viridiplantae</taxon>
        <taxon>Streptophyta</taxon>
        <taxon>Embryophyta</taxon>
        <taxon>Tracheophyta</taxon>
        <taxon>Spermatophyta</taxon>
        <taxon>Magnoliopsida</taxon>
        <taxon>Liliopsida</taxon>
        <taxon>Poales</taxon>
        <taxon>Poaceae</taxon>
        <taxon>PACMAD clade</taxon>
        <taxon>Chloridoideae</taxon>
        <taxon>Cynodonteae</taxon>
        <taxon>Eleusininae</taxon>
        <taxon>Eleusine</taxon>
    </lineage>
</organism>
<evidence type="ECO:0000313" key="2">
    <source>
        <dbReference type="EMBL" id="GJM93314.1"/>
    </source>
</evidence>
<dbReference type="EMBL" id="BQKI01000004">
    <property type="protein sequence ID" value="GJM93314.1"/>
    <property type="molecule type" value="Genomic_DNA"/>
</dbReference>
<feature type="region of interest" description="Disordered" evidence="1">
    <location>
        <begin position="1"/>
        <end position="28"/>
    </location>
</feature>